<sequence length="187" mass="20949">MSISGIGSSSTKVHHRVNLELCSRCNSYTTRLEAAVIKHIISPQPSQLINIDHWNLPNIALADPGFNRNDNIDIQLGAEFHHQLLVKGQIKLNKDLPILPNTLLGWIVSGKVRGSQSTTTTCGMCVENETSLEEDIAQLWELEKVKATDKTLSVPEKHCENHFAKSYTIDENGRFVLRIPFNDNPRP</sequence>
<organism evidence="1 2">
    <name type="scientific">Eumeta variegata</name>
    <name type="common">Bagworm moth</name>
    <name type="synonym">Eumeta japonica</name>
    <dbReference type="NCBI Taxonomy" id="151549"/>
    <lineage>
        <taxon>Eukaryota</taxon>
        <taxon>Metazoa</taxon>
        <taxon>Ecdysozoa</taxon>
        <taxon>Arthropoda</taxon>
        <taxon>Hexapoda</taxon>
        <taxon>Insecta</taxon>
        <taxon>Pterygota</taxon>
        <taxon>Neoptera</taxon>
        <taxon>Endopterygota</taxon>
        <taxon>Lepidoptera</taxon>
        <taxon>Glossata</taxon>
        <taxon>Ditrysia</taxon>
        <taxon>Tineoidea</taxon>
        <taxon>Psychidae</taxon>
        <taxon>Oiketicinae</taxon>
        <taxon>Eumeta</taxon>
    </lineage>
</organism>
<comment type="caution">
    <text evidence="1">The sequence shown here is derived from an EMBL/GenBank/DDBJ whole genome shotgun (WGS) entry which is preliminary data.</text>
</comment>
<reference evidence="1 2" key="1">
    <citation type="journal article" date="2019" name="Commun. Biol.">
        <title>The bagworm genome reveals a unique fibroin gene that provides high tensile strength.</title>
        <authorList>
            <person name="Kono N."/>
            <person name="Nakamura H."/>
            <person name="Ohtoshi R."/>
            <person name="Tomita M."/>
            <person name="Numata K."/>
            <person name="Arakawa K."/>
        </authorList>
    </citation>
    <scope>NUCLEOTIDE SEQUENCE [LARGE SCALE GENOMIC DNA]</scope>
</reference>
<accession>A0A4C1SV44</accession>
<dbReference type="OrthoDB" id="8065733at2759"/>
<evidence type="ECO:0000313" key="1">
    <source>
        <dbReference type="EMBL" id="GBP06113.1"/>
    </source>
</evidence>
<dbReference type="Proteomes" id="UP000299102">
    <property type="component" value="Unassembled WGS sequence"/>
</dbReference>
<dbReference type="EMBL" id="BGZK01003992">
    <property type="protein sequence ID" value="GBP06113.1"/>
    <property type="molecule type" value="Genomic_DNA"/>
</dbReference>
<protein>
    <submittedName>
        <fullName evidence="1">Uncharacterized protein</fullName>
    </submittedName>
</protein>
<proteinExistence type="predicted"/>
<evidence type="ECO:0000313" key="2">
    <source>
        <dbReference type="Proteomes" id="UP000299102"/>
    </source>
</evidence>
<keyword evidence="2" id="KW-1185">Reference proteome</keyword>
<name>A0A4C1SV44_EUMVA</name>
<gene>
    <name evidence="1" type="ORF">EVAR_71731_1</name>
</gene>
<dbReference type="AlphaFoldDB" id="A0A4C1SV44"/>